<feature type="region of interest" description="Disordered" evidence="1">
    <location>
        <begin position="113"/>
        <end position="142"/>
    </location>
</feature>
<proteinExistence type="predicted"/>
<dbReference type="AlphaFoldDB" id="A0A919JHU8"/>
<evidence type="ECO:0000256" key="1">
    <source>
        <dbReference type="SAM" id="MobiDB-lite"/>
    </source>
</evidence>
<keyword evidence="3" id="KW-1185">Reference proteome</keyword>
<dbReference type="EMBL" id="BOMQ01000057">
    <property type="protein sequence ID" value="GIE51299.1"/>
    <property type="molecule type" value="Genomic_DNA"/>
</dbReference>
<reference evidence="2" key="1">
    <citation type="submission" date="2021-01" db="EMBL/GenBank/DDBJ databases">
        <title>Whole genome shotgun sequence of Actinoplanes nipponensis NBRC 14063.</title>
        <authorList>
            <person name="Komaki H."/>
            <person name="Tamura T."/>
        </authorList>
    </citation>
    <scope>NUCLEOTIDE SEQUENCE</scope>
    <source>
        <strain evidence="2">NBRC 14063</strain>
    </source>
</reference>
<evidence type="ECO:0000313" key="3">
    <source>
        <dbReference type="Proteomes" id="UP000647172"/>
    </source>
</evidence>
<comment type="caution">
    <text evidence="2">The sequence shown here is derived from an EMBL/GenBank/DDBJ whole genome shotgun (WGS) entry which is preliminary data.</text>
</comment>
<evidence type="ECO:0000313" key="2">
    <source>
        <dbReference type="EMBL" id="GIE51299.1"/>
    </source>
</evidence>
<protein>
    <submittedName>
        <fullName evidence="2">Uncharacterized protein</fullName>
    </submittedName>
</protein>
<sequence>MTQVLTDGPAGTMCRVLIRGYDKSDCDAVARIHDAARLDELRDSAGVDAFLTPAPHGRALLRHALAHTGDRAHHGTPRRLTRSTPVGTITAWSRRAPEWCTASLTRRDDDSGALVAVPGRGDLGATTRDTGRPAVPGLARCP</sequence>
<accession>A0A919JHU8</accession>
<name>A0A919JHU8_9ACTN</name>
<organism evidence="2 3">
    <name type="scientific">Actinoplanes nipponensis</name>
    <dbReference type="NCBI Taxonomy" id="135950"/>
    <lineage>
        <taxon>Bacteria</taxon>
        <taxon>Bacillati</taxon>
        <taxon>Actinomycetota</taxon>
        <taxon>Actinomycetes</taxon>
        <taxon>Micromonosporales</taxon>
        <taxon>Micromonosporaceae</taxon>
        <taxon>Actinoplanes</taxon>
    </lineage>
</organism>
<dbReference type="Proteomes" id="UP000647172">
    <property type="component" value="Unassembled WGS sequence"/>
</dbReference>
<gene>
    <name evidence="2" type="ORF">Ani05nite_48330</name>
</gene>